<keyword evidence="3" id="KW-1185">Reference proteome</keyword>
<evidence type="ECO:0000256" key="1">
    <source>
        <dbReference type="SAM" id="MobiDB-lite"/>
    </source>
</evidence>
<gene>
    <name evidence="2" type="ORF">HMPREF0202_02882</name>
</gene>
<dbReference type="HOGENOM" id="CLU_1174048_0_0_0"/>
<dbReference type="GeneID" id="96967299"/>
<feature type="region of interest" description="Disordered" evidence="1">
    <location>
        <begin position="213"/>
        <end position="233"/>
    </location>
</feature>
<dbReference type="AlphaFoldDB" id="U7UWA0"/>
<evidence type="ECO:0000313" key="2">
    <source>
        <dbReference type="EMBL" id="ERT63712.1"/>
    </source>
</evidence>
<protein>
    <submittedName>
        <fullName evidence="2">Uncharacterized protein</fullName>
    </submittedName>
</protein>
<organism evidence="2 3">
    <name type="scientific">Cetobacterium somerae ATCC BAA-474</name>
    <dbReference type="NCBI Taxonomy" id="1319815"/>
    <lineage>
        <taxon>Bacteria</taxon>
        <taxon>Fusobacteriati</taxon>
        <taxon>Fusobacteriota</taxon>
        <taxon>Fusobacteriia</taxon>
        <taxon>Fusobacteriales</taxon>
        <taxon>Fusobacteriaceae</taxon>
        <taxon>Cetobacterium</taxon>
    </lineage>
</organism>
<dbReference type="eggNOG" id="ENOG502Z81M">
    <property type="taxonomic scope" value="Bacteria"/>
</dbReference>
<dbReference type="STRING" id="1319815.HMPREF0202_02882"/>
<dbReference type="EMBL" id="AXZF01000194">
    <property type="protein sequence ID" value="ERT63712.1"/>
    <property type="molecule type" value="Genomic_DNA"/>
</dbReference>
<dbReference type="PATRIC" id="fig|1319815.3.peg.2731"/>
<evidence type="ECO:0000313" key="3">
    <source>
        <dbReference type="Proteomes" id="UP000017081"/>
    </source>
</evidence>
<dbReference type="Proteomes" id="UP000017081">
    <property type="component" value="Unassembled WGS sequence"/>
</dbReference>
<feature type="compositionally biased region" description="Basic and acidic residues" evidence="1">
    <location>
        <begin position="215"/>
        <end position="233"/>
    </location>
</feature>
<sequence length="233" mass="26649">MAKVKNIIVAHAAQMSQQVGGAVDIFGSFDNIIQPIFPHPMMRLSIVLTFEEITKPTVFEVRLNGPDDDLISRGELTPMVDPLGVGKKIVDIDRFLVKTRGRYTIDIFEKEGEELKFLKTETLFIAEYPPQRRFTPEQVEEISKNDELIRSVKTEFKPFGFENAIKIQHNLLKDAPIEDGFLAIPENDRLEFDGQVVELTGVRRQIEWMFGNPIPKEEENKEEVTETTGTEEK</sequence>
<comment type="caution">
    <text evidence="2">The sequence shown here is derived from an EMBL/GenBank/DDBJ whole genome shotgun (WGS) entry which is preliminary data.</text>
</comment>
<proteinExistence type="predicted"/>
<name>U7UWA0_9FUSO</name>
<dbReference type="RefSeq" id="WP_023052403.1">
    <property type="nucleotide sequence ID" value="NZ_CP173065.2"/>
</dbReference>
<reference evidence="2 3" key="1">
    <citation type="submission" date="2013-08" db="EMBL/GenBank/DDBJ databases">
        <authorList>
            <person name="Weinstock G."/>
            <person name="Sodergren E."/>
            <person name="Wylie T."/>
            <person name="Fulton L."/>
            <person name="Fulton R."/>
            <person name="Fronick C."/>
            <person name="O'Laughlin M."/>
            <person name="Godfrey J."/>
            <person name="Miner T."/>
            <person name="Herter B."/>
            <person name="Appelbaum E."/>
            <person name="Cordes M."/>
            <person name="Lek S."/>
            <person name="Wollam A."/>
            <person name="Pepin K.H."/>
            <person name="Palsikar V.B."/>
            <person name="Mitreva M."/>
            <person name="Wilson R.K."/>
        </authorList>
    </citation>
    <scope>NUCLEOTIDE SEQUENCE [LARGE SCALE GENOMIC DNA]</scope>
    <source>
        <strain evidence="2 3">ATCC BAA-474</strain>
    </source>
</reference>
<accession>U7UWA0</accession>